<dbReference type="GO" id="GO:1990269">
    <property type="term" value="F:RNA polymerase II C-terminal domain phosphoserine binding"/>
    <property type="evidence" value="ECO:0007669"/>
    <property type="project" value="TreeGrafter"/>
</dbReference>
<dbReference type="PANTHER" id="PTHR23146">
    <property type="entry name" value="LEO1 PROTEIN"/>
    <property type="match status" value="1"/>
</dbReference>
<dbReference type="GO" id="GO:0032968">
    <property type="term" value="P:positive regulation of transcription elongation by RNA polymerase II"/>
    <property type="evidence" value="ECO:0007669"/>
    <property type="project" value="TreeGrafter"/>
</dbReference>
<feature type="compositionally biased region" description="Acidic residues" evidence="1">
    <location>
        <begin position="108"/>
        <end position="117"/>
    </location>
</feature>
<name>A0A9P6J2W3_9FUNG</name>
<dbReference type="OrthoDB" id="20844at2759"/>
<dbReference type="InterPro" id="IPR007149">
    <property type="entry name" value="Leo1"/>
</dbReference>
<organism evidence="2 3">
    <name type="scientific">Modicella reniformis</name>
    <dbReference type="NCBI Taxonomy" id="1440133"/>
    <lineage>
        <taxon>Eukaryota</taxon>
        <taxon>Fungi</taxon>
        <taxon>Fungi incertae sedis</taxon>
        <taxon>Mucoromycota</taxon>
        <taxon>Mortierellomycotina</taxon>
        <taxon>Mortierellomycetes</taxon>
        <taxon>Mortierellales</taxon>
        <taxon>Mortierellaceae</taxon>
        <taxon>Modicella</taxon>
    </lineage>
</organism>
<dbReference type="Proteomes" id="UP000749646">
    <property type="component" value="Unassembled WGS sequence"/>
</dbReference>
<feature type="compositionally biased region" description="Basic and acidic residues" evidence="1">
    <location>
        <begin position="403"/>
        <end position="422"/>
    </location>
</feature>
<feature type="compositionally biased region" description="Acidic residues" evidence="1">
    <location>
        <begin position="553"/>
        <end position="562"/>
    </location>
</feature>
<reference evidence="2" key="1">
    <citation type="journal article" date="2020" name="Fungal Divers.">
        <title>Resolving the Mortierellaceae phylogeny through synthesis of multi-gene phylogenetics and phylogenomics.</title>
        <authorList>
            <person name="Vandepol N."/>
            <person name="Liber J."/>
            <person name="Desiro A."/>
            <person name="Na H."/>
            <person name="Kennedy M."/>
            <person name="Barry K."/>
            <person name="Grigoriev I.V."/>
            <person name="Miller A.N."/>
            <person name="O'Donnell K."/>
            <person name="Stajich J.E."/>
            <person name="Bonito G."/>
        </authorList>
    </citation>
    <scope>NUCLEOTIDE SEQUENCE</scope>
    <source>
        <strain evidence="2">MES-2147</strain>
    </source>
</reference>
<feature type="compositionally biased region" description="Basic and acidic residues" evidence="1">
    <location>
        <begin position="53"/>
        <end position="70"/>
    </location>
</feature>
<feature type="region of interest" description="Disordered" evidence="1">
    <location>
        <begin position="1"/>
        <end position="155"/>
    </location>
</feature>
<sequence length="580" mass="67150">MSDSEHTPMPEEDPTQGLFGSDDEDDDDDDDDDDVQNQRNQSQSQDRQSPDSGRNHDSDSDESGRDSPDRRQRRRHNRFSDDEDEEDGEQDSSHHTGGKVRRSAGRIDEDDDEDEEDRDPRSDNEPSGSQRQDLGDLFGDEDESGTEDDRRDHGRDRLPRLIIIRKRTLIEREEKKGNSGNETGNFLSRLPNFLNVDTKPFDPEAYNDDEHNGDEAENMQRIKLKVENTIRWRFKDGQDDPSIPAIEREKESNARFVRWSDGSLSLVLGDEMFQVNVQSLQNQHQFLVVHHPSELVLQTQQALTANMTFQPQSTQSLTHRKLTAAIAGKHVKGVKTVMVATLSDPKAAKEAIEQRELEQVRSRRKVAAERSRHARVTGLTASGLEESDGEHDEEDDEDFEAEEERRREKIMSIKKSGSDKYKSRNRYSSDEDSVDDDYDRRGRNRRDRSRDRSRSEERHRRRSPSRSRSRTRTRSRTRSRSRSRSRTPVRRHGDGGRGRGRSYSRSPSRSPSRSRSRSPASPRHKRRSGNERDRNVDAEEDVRGGRRRGSDDEVREDEDEEQAIQRRPKKRRTALDSDEE</sequence>
<proteinExistence type="predicted"/>
<dbReference type="Pfam" id="PF04004">
    <property type="entry name" value="Leo1"/>
    <property type="match status" value="1"/>
</dbReference>
<keyword evidence="3" id="KW-1185">Reference proteome</keyword>
<feature type="compositionally biased region" description="Low complexity" evidence="1">
    <location>
        <begin position="37"/>
        <end position="52"/>
    </location>
</feature>
<comment type="caution">
    <text evidence="2">The sequence shown here is derived from an EMBL/GenBank/DDBJ whole genome shotgun (WGS) entry which is preliminary data.</text>
</comment>
<protein>
    <submittedName>
        <fullName evidence="2">Paf1 complex component</fullName>
    </submittedName>
</protein>
<feature type="compositionally biased region" description="Basic and acidic residues" evidence="1">
    <location>
        <begin position="528"/>
        <end position="552"/>
    </location>
</feature>
<accession>A0A9P6J2W3</accession>
<dbReference type="GO" id="GO:0016593">
    <property type="term" value="C:Cdc73/Paf1 complex"/>
    <property type="evidence" value="ECO:0007669"/>
    <property type="project" value="InterPro"/>
</dbReference>
<dbReference type="GO" id="GO:0006368">
    <property type="term" value="P:transcription elongation by RNA polymerase II"/>
    <property type="evidence" value="ECO:0007669"/>
    <property type="project" value="InterPro"/>
</dbReference>
<dbReference type="AlphaFoldDB" id="A0A9P6J2W3"/>
<feature type="compositionally biased region" description="Acidic residues" evidence="1">
    <location>
        <begin position="81"/>
        <end position="90"/>
    </location>
</feature>
<feature type="compositionally biased region" description="Acidic residues" evidence="1">
    <location>
        <begin position="21"/>
        <end position="35"/>
    </location>
</feature>
<feature type="compositionally biased region" description="Basic and acidic residues" evidence="1">
    <location>
        <begin position="361"/>
        <end position="371"/>
    </location>
</feature>
<evidence type="ECO:0000313" key="3">
    <source>
        <dbReference type="Proteomes" id="UP000749646"/>
    </source>
</evidence>
<feature type="compositionally biased region" description="Low complexity" evidence="1">
    <location>
        <begin position="501"/>
        <end position="511"/>
    </location>
</feature>
<dbReference type="PANTHER" id="PTHR23146:SF0">
    <property type="entry name" value="RNA POLYMERASE-ASSOCIATED PROTEIN LEO1"/>
    <property type="match status" value="1"/>
</dbReference>
<gene>
    <name evidence="2" type="primary">LEO1</name>
    <name evidence="2" type="ORF">BGZ65_000860</name>
</gene>
<dbReference type="EMBL" id="JAAAHW010006527">
    <property type="protein sequence ID" value="KAF9959077.1"/>
    <property type="molecule type" value="Genomic_DNA"/>
</dbReference>
<feature type="compositionally biased region" description="Basic and acidic residues" evidence="1">
    <location>
        <begin position="448"/>
        <end position="458"/>
    </location>
</feature>
<feature type="compositionally biased region" description="Basic residues" evidence="1">
    <location>
        <begin position="512"/>
        <end position="527"/>
    </location>
</feature>
<evidence type="ECO:0000313" key="2">
    <source>
        <dbReference type="EMBL" id="KAF9959077.1"/>
    </source>
</evidence>
<evidence type="ECO:0000256" key="1">
    <source>
        <dbReference type="SAM" id="MobiDB-lite"/>
    </source>
</evidence>
<feature type="compositionally biased region" description="Acidic residues" evidence="1">
    <location>
        <begin position="385"/>
        <end position="402"/>
    </location>
</feature>
<feature type="region of interest" description="Disordered" evidence="1">
    <location>
        <begin position="361"/>
        <end position="580"/>
    </location>
</feature>
<feature type="compositionally biased region" description="Basic residues" evidence="1">
    <location>
        <begin position="459"/>
        <end position="490"/>
    </location>
</feature>